<dbReference type="Proteomes" id="UP001139344">
    <property type="component" value="Unassembled WGS sequence"/>
</dbReference>
<dbReference type="InterPro" id="IPR045538">
    <property type="entry name" value="CIS_TMP"/>
</dbReference>
<proteinExistence type="predicted"/>
<evidence type="ECO:0000313" key="2">
    <source>
        <dbReference type="Proteomes" id="UP001139344"/>
    </source>
</evidence>
<protein>
    <submittedName>
        <fullName evidence="1">Uncharacterized protein</fullName>
    </submittedName>
</protein>
<keyword evidence="2" id="KW-1185">Reference proteome</keyword>
<evidence type="ECO:0000313" key="1">
    <source>
        <dbReference type="EMBL" id="MCG9972581.1"/>
    </source>
</evidence>
<sequence>MIKNKKHKINKVMISLFCNSGHRDSIPDVEFAEIIQKVYDELLPASSEEIIRIEKATINISVNSGELAGFESMVRDNLIKELKLLFNDTEKGTVVKKEAEVKNNFFHFLRTGSLPWYAEELNFSDKLLDAPEFLSELIKKLKERPDLVRRLMFQTDQKCRWKLVSKLTNPDFSKKLRAITEKIKEFCAVSSKVYDASFRSEVLFITGVLQHLTLETNQPDLEKIIKKLWPGFLLDIESFFPDNLKELTVNITKVTGLKLEAEIPVQNVSNSLPLEEIYNGDGETLPVENAGIILLHPFLKRFFERTGLLEDDRFQNDFCRQRAVCLLHYVASGELIFPDDKLVMAKFICDYPIQQPVPLELPISDYEISECDNLIKNVIDHWEALKNTGAEAFRSTFLKRKGVLIKDTTGFLLHIENQTEDILLNRLPWPITPVKIPWKASILTVKWN</sequence>
<gene>
    <name evidence="1" type="ORF">LU635_13115</name>
</gene>
<dbReference type="RefSeq" id="WP_240099947.1">
    <property type="nucleotide sequence ID" value="NZ_JAJSON010000025.1"/>
</dbReference>
<accession>A0A9X1UZ24</accession>
<dbReference type="EMBL" id="JAJSON010000025">
    <property type="protein sequence ID" value="MCG9972581.1"/>
    <property type="molecule type" value="Genomic_DNA"/>
</dbReference>
<name>A0A9X1UZ24_9FLAO</name>
<dbReference type="AlphaFoldDB" id="A0A9X1UZ24"/>
<comment type="caution">
    <text evidence="1">The sequence shown here is derived from an EMBL/GenBank/DDBJ whole genome shotgun (WGS) entry which is preliminary data.</text>
</comment>
<reference evidence="1" key="1">
    <citation type="submission" date="2021-12" db="EMBL/GenBank/DDBJ databases">
        <title>Description of Gramella crocea sp. nov., a new bacterium isolated from activated sludge.</title>
        <authorList>
            <person name="Zhang X."/>
        </authorList>
    </citation>
    <scope>NUCLEOTIDE SEQUENCE</scope>
    <source>
        <strain evidence="1">YB25</strain>
    </source>
</reference>
<dbReference type="Pfam" id="PF19268">
    <property type="entry name" value="CIS_TMP"/>
    <property type="match status" value="1"/>
</dbReference>
<organism evidence="1 2">
    <name type="scientific">Christiangramia crocea</name>
    <dbReference type="NCBI Taxonomy" id="2904124"/>
    <lineage>
        <taxon>Bacteria</taxon>
        <taxon>Pseudomonadati</taxon>
        <taxon>Bacteroidota</taxon>
        <taxon>Flavobacteriia</taxon>
        <taxon>Flavobacteriales</taxon>
        <taxon>Flavobacteriaceae</taxon>
        <taxon>Christiangramia</taxon>
    </lineage>
</organism>